<name>A0ABR2DKN2_9ROSI</name>
<comment type="caution">
    <text evidence="3">The sequence shown here is derived from an EMBL/GenBank/DDBJ whole genome shotgun (WGS) entry which is preliminary data.</text>
</comment>
<feature type="compositionally biased region" description="Low complexity" evidence="1">
    <location>
        <begin position="91"/>
        <end position="106"/>
    </location>
</feature>
<feature type="chain" id="PRO_5045992676" evidence="2">
    <location>
        <begin position="28"/>
        <end position="106"/>
    </location>
</feature>
<dbReference type="EMBL" id="JBBPBM010000024">
    <property type="protein sequence ID" value="KAK8541854.1"/>
    <property type="molecule type" value="Genomic_DNA"/>
</dbReference>
<evidence type="ECO:0000256" key="1">
    <source>
        <dbReference type="SAM" id="MobiDB-lite"/>
    </source>
</evidence>
<gene>
    <name evidence="3" type="ORF">V6N12_014475</name>
</gene>
<sequence>MATRHIIFPIFVLFLSLVFLLFPLSNGALYRIHDLSLRNKQKGGGNDNDKNKVMNFDKASFSLLTKGVPIPPSGPSGRHNNRTNADGPGGSDSDSASASAKDGLRV</sequence>
<feature type="region of interest" description="Disordered" evidence="1">
    <location>
        <begin position="64"/>
        <end position="106"/>
    </location>
</feature>
<evidence type="ECO:0000313" key="4">
    <source>
        <dbReference type="Proteomes" id="UP001472677"/>
    </source>
</evidence>
<feature type="signal peptide" evidence="2">
    <location>
        <begin position="1"/>
        <end position="27"/>
    </location>
</feature>
<organism evidence="3 4">
    <name type="scientific">Hibiscus sabdariffa</name>
    <name type="common">roselle</name>
    <dbReference type="NCBI Taxonomy" id="183260"/>
    <lineage>
        <taxon>Eukaryota</taxon>
        <taxon>Viridiplantae</taxon>
        <taxon>Streptophyta</taxon>
        <taxon>Embryophyta</taxon>
        <taxon>Tracheophyta</taxon>
        <taxon>Spermatophyta</taxon>
        <taxon>Magnoliopsida</taxon>
        <taxon>eudicotyledons</taxon>
        <taxon>Gunneridae</taxon>
        <taxon>Pentapetalae</taxon>
        <taxon>rosids</taxon>
        <taxon>malvids</taxon>
        <taxon>Malvales</taxon>
        <taxon>Malvaceae</taxon>
        <taxon>Malvoideae</taxon>
        <taxon>Hibiscus</taxon>
    </lineage>
</organism>
<evidence type="ECO:0000256" key="2">
    <source>
        <dbReference type="SAM" id="SignalP"/>
    </source>
</evidence>
<reference evidence="3 4" key="1">
    <citation type="journal article" date="2024" name="G3 (Bethesda)">
        <title>Genome assembly of Hibiscus sabdariffa L. provides insights into metabolisms of medicinal natural products.</title>
        <authorList>
            <person name="Kim T."/>
        </authorList>
    </citation>
    <scope>NUCLEOTIDE SEQUENCE [LARGE SCALE GENOMIC DNA]</scope>
    <source>
        <strain evidence="3">TK-2024</strain>
        <tissue evidence="3">Old leaves</tissue>
    </source>
</reference>
<accession>A0ABR2DKN2</accession>
<evidence type="ECO:0000313" key="3">
    <source>
        <dbReference type="EMBL" id="KAK8541854.1"/>
    </source>
</evidence>
<dbReference type="Proteomes" id="UP001472677">
    <property type="component" value="Unassembled WGS sequence"/>
</dbReference>
<protein>
    <submittedName>
        <fullName evidence="3">Uncharacterized protein</fullName>
    </submittedName>
</protein>
<keyword evidence="2" id="KW-0732">Signal</keyword>
<proteinExistence type="predicted"/>
<keyword evidence="4" id="KW-1185">Reference proteome</keyword>